<feature type="non-terminal residue" evidence="1">
    <location>
        <position position="1"/>
    </location>
</feature>
<keyword evidence="2" id="KW-1185">Reference proteome</keyword>
<accession>A0A9N9A0J1</accession>
<protein>
    <submittedName>
        <fullName evidence="1">4698_t:CDS:1</fullName>
    </submittedName>
</protein>
<gene>
    <name evidence="1" type="ORF">FCALED_LOCUS4338</name>
</gene>
<dbReference type="OrthoDB" id="2333333at2759"/>
<sequence>LPKNRLEEDRWKYSESESSYKFEYQNGNVFIVDMCSSPRGQAVAALQYFFGLPNKGYNFLNRPIKIFGVIDHPSPNGGIILPDVAVRPSEIYVQKPSIPGPPTDYDGNAHARIICEFLLLDFKIFFDYLAILRRQGAKSQEWEFGTKQEGSDNPTGCVGPNLPAFLINIPISDVFYDPPIRAIEYVPLAPPINDGFFTIDL</sequence>
<dbReference type="EMBL" id="CAJVPQ010000839">
    <property type="protein sequence ID" value="CAG8513845.1"/>
    <property type="molecule type" value="Genomic_DNA"/>
</dbReference>
<evidence type="ECO:0000313" key="1">
    <source>
        <dbReference type="EMBL" id="CAG8513845.1"/>
    </source>
</evidence>
<evidence type="ECO:0000313" key="2">
    <source>
        <dbReference type="Proteomes" id="UP000789570"/>
    </source>
</evidence>
<reference evidence="1" key="1">
    <citation type="submission" date="2021-06" db="EMBL/GenBank/DDBJ databases">
        <authorList>
            <person name="Kallberg Y."/>
            <person name="Tangrot J."/>
            <person name="Rosling A."/>
        </authorList>
    </citation>
    <scope>NUCLEOTIDE SEQUENCE</scope>
    <source>
        <strain evidence="1">UK204</strain>
    </source>
</reference>
<comment type="caution">
    <text evidence="1">The sequence shown here is derived from an EMBL/GenBank/DDBJ whole genome shotgun (WGS) entry which is preliminary data.</text>
</comment>
<organism evidence="1 2">
    <name type="scientific">Funneliformis caledonium</name>
    <dbReference type="NCBI Taxonomy" id="1117310"/>
    <lineage>
        <taxon>Eukaryota</taxon>
        <taxon>Fungi</taxon>
        <taxon>Fungi incertae sedis</taxon>
        <taxon>Mucoromycota</taxon>
        <taxon>Glomeromycotina</taxon>
        <taxon>Glomeromycetes</taxon>
        <taxon>Glomerales</taxon>
        <taxon>Glomeraceae</taxon>
        <taxon>Funneliformis</taxon>
    </lineage>
</organism>
<dbReference type="AlphaFoldDB" id="A0A9N9A0J1"/>
<dbReference type="Proteomes" id="UP000789570">
    <property type="component" value="Unassembled WGS sequence"/>
</dbReference>
<name>A0A9N9A0J1_9GLOM</name>
<proteinExistence type="predicted"/>